<feature type="region of interest" description="Disordered" evidence="1">
    <location>
        <begin position="101"/>
        <end position="125"/>
    </location>
</feature>
<proteinExistence type="predicted"/>
<accession>A0ABR6FUW1</accession>
<name>A0ABR6FUW1_9BURK</name>
<evidence type="ECO:0000313" key="3">
    <source>
        <dbReference type="EMBL" id="MBB2931233.1"/>
    </source>
</evidence>
<comment type="caution">
    <text evidence="3">The sequence shown here is derived from an EMBL/GenBank/DDBJ whole genome shotgun (WGS) entry which is preliminary data.</text>
</comment>
<dbReference type="InterPro" id="IPR051917">
    <property type="entry name" value="Transposase-Integrase"/>
</dbReference>
<feature type="domain" description="Transposase IS30-like HTH" evidence="2">
    <location>
        <begin position="7"/>
        <end position="49"/>
    </location>
</feature>
<dbReference type="Proteomes" id="UP000533533">
    <property type="component" value="Unassembled WGS sequence"/>
</dbReference>
<organism evidence="3 4">
    <name type="scientific">Paraburkholderia silvatlantica</name>
    <dbReference type="NCBI Taxonomy" id="321895"/>
    <lineage>
        <taxon>Bacteria</taxon>
        <taxon>Pseudomonadati</taxon>
        <taxon>Pseudomonadota</taxon>
        <taxon>Betaproteobacteria</taxon>
        <taxon>Burkholderiales</taxon>
        <taxon>Burkholderiaceae</taxon>
        <taxon>Paraburkholderia</taxon>
    </lineage>
</organism>
<dbReference type="InterPro" id="IPR009057">
    <property type="entry name" value="Homeodomain-like_sf"/>
</dbReference>
<dbReference type="Gene3D" id="1.10.10.60">
    <property type="entry name" value="Homeodomain-like"/>
    <property type="match status" value="1"/>
</dbReference>
<keyword evidence="4" id="KW-1185">Reference proteome</keyword>
<evidence type="ECO:0000256" key="1">
    <source>
        <dbReference type="SAM" id="MobiDB-lite"/>
    </source>
</evidence>
<dbReference type="Pfam" id="PF13936">
    <property type="entry name" value="HTH_38"/>
    <property type="match status" value="1"/>
</dbReference>
<feature type="compositionally biased region" description="Basic residues" evidence="1">
    <location>
        <begin position="115"/>
        <end position="124"/>
    </location>
</feature>
<reference evidence="3 4" key="1">
    <citation type="submission" date="2020-08" db="EMBL/GenBank/DDBJ databases">
        <title>Genomic Encyclopedia of Type Strains, Phase IV (KMG-V): Genome sequencing to study the core and pangenomes of soil and plant-associated prokaryotes.</title>
        <authorList>
            <person name="Whitman W."/>
        </authorList>
    </citation>
    <scope>NUCLEOTIDE SEQUENCE [LARGE SCALE GENOMIC DNA]</scope>
    <source>
        <strain evidence="3 4">SRMrh-85</strain>
    </source>
</reference>
<evidence type="ECO:0000313" key="4">
    <source>
        <dbReference type="Proteomes" id="UP000533533"/>
    </source>
</evidence>
<dbReference type="SUPFAM" id="SSF46689">
    <property type="entry name" value="Homeodomain-like"/>
    <property type="match status" value="1"/>
</dbReference>
<dbReference type="EMBL" id="JACHVZ010000018">
    <property type="protein sequence ID" value="MBB2931233.1"/>
    <property type="molecule type" value="Genomic_DNA"/>
</dbReference>
<dbReference type="PANTHER" id="PTHR10948">
    <property type="entry name" value="TRANSPOSASE"/>
    <property type="match status" value="1"/>
</dbReference>
<gene>
    <name evidence="3" type="ORF">FHX59_005703</name>
</gene>
<protein>
    <submittedName>
        <fullName evidence="3">IS30 family transposase</fullName>
    </submittedName>
</protein>
<sequence>MSKPTAGRYLSFAEREEIALLSVQGLGVREIGRRIGRSPSTVSRELTRNAATRGEYLEYRASVTHWKAERFAKRPKPSKLATNARLREYVQERLEGKVYGADGGEIAGPRQAPFKGRKKPHRGDRKWVNGWSPEKIANRLQVDFPDDESMRISHEAIYQALYIQGRGALKRELVGYLRTRRALRVPRARARAKHGRMSARR</sequence>
<dbReference type="InterPro" id="IPR025246">
    <property type="entry name" value="IS30-like_HTH"/>
</dbReference>
<evidence type="ECO:0000259" key="2">
    <source>
        <dbReference type="Pfam" id="PF13936"/>
    </source>
</evidence>
<dbReference type="PANTHER" id="PTHR10948:SF23">
    <property type="entry name" value="TRANSPOSASE INSI FOR INSERTION SEQUENCE ELEMENT IS30A-RELATED"/>
    <property type="match status" value="1"/>
</dbReference>